<evidence type="ECO:0000256" key="3">
    <source>
        <dbReference type="ARBA" id="ARBA00023163"/>
    </source>
</evidence>
<dbReference type="PRINTS" id="PR00455">
    <property type="entry name" value="HTHTETR"/>
</dbReference>
<evidence type="ECO:0000256" key="1">
    <source>
        <dbReference type="ARBA" id="ARBA00023015"/>
    </source>
</evidence>
<dbReference type="EMBL" id="JGVR01000025">
    <property type="protein sequence ID" value="KEZ16988.1"/>
    <property type="molecule type" value="Genomic_DNA"/>
</dbReference>
<dbReference type="PROSITE" id="PS01081">
    <property type="entry name" value="HTH_TETR_1"/>
    <property type="match status" value="1"/>
</dbReference>
<evidence type="ECO:0000313" key="7">
    <source>
        <dbReference type="Proteomes" id="UP000028534"/>
    </source>
</evidence>
<evidence type="ECO:0000313" key="6">
    <source>
        <dbReference type="EMBL" id="KEZ16988.1"/>
    </source>
</evidence>
<dbReference type="Proteomes" id="UP000028534">
    <property type="component" value="Unassembled WGS sequence"/>
</dbReference>
<evidence type="ECO:0000256" key="4">
    <source>
        <dbReference type="PROSITE-ProRule" id="PRU00335"/>
    </source>
</evidence>
<organism evidence="6 7">
    <name type="scientific">Sphingobium yanoikuyae</name>
    <name type="common">Sphingomonas yanoikuyae</name>
    <dbReference type="NCBI Taxonomy" id="13690"/>
    <lineage>
        <taxon>Bacteria</taxon>
        <taxon>Pseudomonadati</taxon>
        <taxon>Pseudomonadota</taxon>
        <taxon>Alphaproteobacteria</taxon>
        <taxon>Sphingomonadales</taxon>
        <taxon>Sphingomonadaceae</taxon>
        <taxon>Sphingobium</taxon>
    </lineage>
</organism>
<dbReference type="InterPro" id="IPR009057">
    <property type="entry name" value="Homeodomain-like_sf"/>
</dbReference>
<dbReference type="eggNOG" id="COG1309">
    <property type="taxonomic scope" value="Bacteria"/>
</dbReference>
<dbReference type="PANTHER" id="PTHR30055">
    <property type="entry name" value="HTH-TYPE TRANSCRIPTIONAL REGULATOR RUTR"/>
    <property type="match status" value="1"/>
</dbReference>
<comment type="caution">
    <text evidence="6">The sequence shown here is derived from an EMBL/GenBank/DDBJ whole genome shotgun (WGS) entry which is preliminary data.</text>
</comment>
<dbReference type="AlphaFoldDB" id="A0A084EG96"/>
<dbReference type="GO" id="GO:0000976">
    <property type="term" value="F:transcription cis-regulatory region binding"/>
    <property type="evidence" value="ECO:0007669"/>
    <property type="project" value="TreeGrafter"/>
</dbReference>
<evidence type="ECO:0000256" key="2">
    <source>
        <dbReference type="ARBA" id="ARBA00023125"/>
    </source>
</evidence>
<keyword evidence="1" id="KW-0805">Transcription regulation</keyword>
<feature type="domain" description="HTH tetR-type" evidence="5">
    <location>
        <begin position="14"/>
        <end position="74"/>
    </location>
</feature>
<dbReference type="STRING" id="13690.AX777_08870"/>
<dbReference type="Pfam" id="PF00440">
    <property type="entry name" value="TetR_N"/>
    <property type="match status" value="1"/>
</dbReference>
<dbReference type="InterPro" id="IPR023772">
    <property type="entry name" value="DNA-bd_HTH_TetR-type_CS"/>
</dbReference>
<accession>A0A084EG96</accession>
<dbReference type="Gene3D" id="1.10.357.10">
    <property type="entry name" value="Tetracycline Repressor, domain 2"/>
    <property type="match status" value="1"/>
</dbReference>
<dbReference type="SUPFAM" id="SSF46689">
    <property type="entry name" value="Homeodomain-like"/>
    <property type="match status" value="1"/>
</dbReference>
<dbReference type="PANTHER" id="PTHR30055:SF234">
    <property type="entry name" value="HTH-TYPE TRANSCRIPTIONAL REGULATOR BETI"/>
    <property type="match status" value="1"/>
</dbReference>
<proteinExistence type="predicted"/>
<dbReference type="InterPro" id="IPR001647">
    <property type="entry name" value="HTH_TetR"/>
</dbReference>
<feature type="DNA-binding region" description="H-T-H motif" evidence="4">
    <location>
        <begin position="37"/>
        <end position="56"/>
    </location>
</feature>
<protein>
    <submittedName>
        <fullName evidence="6">Transcriptional regulator</fullName>
    </submittedName>
</protein>
<sequence length="196" mass="21202">MEKGITRAGRKERASARGAILAATERLMVEEGYAAVTTRRVAKIVGVTPALVHYHFATTDDLLLELFRSLSARFKEELASRLDTPDPLRALWRLNSDPDGSAIVLEFMALSNHRKAIRQEIAAFVEELRDIQTRAIGAADGAGLSPVGLSVLTAGMARSIVMEQSLGVTLGHDEALAMVEALMRHATGKDADEHTA</sequence>
<dbReference type="PROSITE" id="PS50977">
    <property type="entry name" value="HTH_TETR_2"/>
    <property type="match status" value="1"/>
</dbReference>
<dbReference type="InterPro" id="IPR050109">
    <property type="entry name" value="HTH-type_TetR-like_transc_reg"/>
</dbReference>
<evidence type="ECO:0000259" key="5">
    <source>
        <dbReference type="PROSITE" id="PS50977"/>
    </source>
</evidence>
<reference evidence="6 7" key="1">
    <citation type="submission" date="2014-03" db="EMBL/GenBank/DDBJ databases">
        <title>Genome sequence of Sphingobium yanoikuyae B1.</title>
        <authorList>
            <person name="Gan H.M."/>
            <person name="Gan H.Y."/>
            <person name="Savka M.A."/>
        </authorList>
    </citation>
    <scope>NUCLEOTIDE SEQUENCE [LARGE SCALE GENOMIC DNA]</scope>
    <source>
        <strain evidence="6 7">B1</strain>
    </source>
</reference>
<keyword evidence="2 4" id="KW-0238">DNA-binding</keyword>
<name>A0A084EG96_SPHYA</name>
<keyword evidence="3" id="KW-0804">Transcription</keyword>
<dbReference type="GO" id="GO:0003700">
    <property type="term" value="F:DNA-binding transcription factor activity"/>
    <property type="evidence" value="ECO:0007669"/>
    <property type="project" value="TreeGrafter"/>
</dbReference>
<gene>
    <name evidence="6" type="ORF">CP98_03767</name>
</gene>
<dbReference type="RefSeq" id="WP_051886894.1">
    <property type="nucleotide sequence ID" value="NZ_JGVR01000025.1"/>
</dbReference>
<dbReference type="PATRIC" id="fig|13690.10.peg.3857"/>